<name>A0AAI9T0C3_9ASCO</name>
<evidence type="ECO:0000313" key="4">
    <source>
        <dbReference type="Proteomes" id="UP001202479"/>
    </source>
</evidence>
<dbReference type="GO" id="GO:0055088">
    <property type="term" value="P:lipid homeostasis"/>
    <property type="evidence" value="ECO:0007669"/>
    <property type="project" value="InterPro"/>
</dbReference>
<feature type="transmembrane region" description="Helical" evidence="1">
    <location>
        <begin position="101"/>
        <end position="121"/>
    </location>
</feature>
<feature type="domain" description="Mitochondrial adapter protein MCP1 transmembrane" evidence="2">
    <location>
        <begin position="64"/>
        <end position="175"/>
    </location>
</feature>
<dbReference type="RefSeq" id="XP_049182268.1">
    <property type="nucleotide sequence ID" value="XM_049326588.1"/>
</dbReference>
<keyword evidence="1" id="KW-0812">Transmembrane</keyword>
<evidence type="ECO:0000313" key="3">
    <source>
        <dbReference type="EMBL" id="KAI3406523.2"/>
    </source>
</evidence>
<feature type="transmembrane region" description="Helical" evidence="1">
    <location>
        <begin position="267"/>
        <end position="286"/>
    </location>
</feature>
<dbReference type="GO" id="GO:0007005">
    <property type="term" value="P:mitochondrion organization"/>
    <property type="evidence" value="ECO:0007669"/>
    <property type="project" value="TreeGrafter"/>
</dbReference>
<dbReference type="GO" id="GO:0005741">
    <property type="term" value="C:mitochondrial outer membrane"/>
    <property type="evidence" value="ECO:0007669"/>
    <property type="project" value="TreeGrafter"/>
</dbReference>
<reference evidence="3" key="1">
    <citation type="journal article" date="2022" name="DNA Res.">
        <title>Genome analysis of five recently described species of the CUG-Ser clade uncovers Candida theae as a new hybrid lineage with pathogenic potential in the Candida parapsilosis species complex.</title>
        <authorList>
            <person name="Mixao V."/>
            <person name="Del Olmo V."/>
            <person name="Hegedusova E."/>
            <person name="Saus E."/>
            <person name="Pryszcz L."/>
            <person name="Cillingova A."/>
            <person name="Nosek J."/>
            <person name="Gabaldon T."/>
        </authorList>
    </citation>
    <scope>NUCLEOTIDE SEQUENCE</scope>
    <source>
        <strain evidence="3">CBS 10844</strain>
    </source>
</reference>
<dbReference type="InterPro" id="IPR012472">
    <property type="entry name" value="MCP1_TM"/>
</dbReference>
<feature type="domain" description="Mitochondrial adapter protein MCP1 transmembrane" evidence="2">
    <location>
        <begin position="194"/>
        <end position="265"/>
    </location>
</feature>
<comment type="caution">
    <text evidence="3">The sequence shown here is derived from an EMBL/GenBank/DDBJ whole genome shotgun (WGS) entry which is preliminary data.</text>
</comment>
<feature type="transmembrane region" description="Helical" evidence="1">
    <location>
        <begin position="58"/>
        <end position="81"/>
    </location>
</feature>
<keyword evidence="4" id="KW-1185">Reference proteome</keyword>
<dbReference type="AlphaFoldDB" id="A0AAI9T0C3"/>
<dbReference type="PANTHER" id="PTHR38409:SF1">
    <property type="entry name" value="MITOCHONDRIAL ADAPTER PROTEIN MCP1"/>
    <property type="match status" value="1"/>
</dbReference>
<keyword evidence="1" id="KW-0472">Membrane</keyword>
<evidence type="ECO:0000256" key="1">
    <source>
        <dbReference type="SAM" id="Phobius"/>
    </source>
</evidence>
<dbReference type="Proteomes" id="UP001202479">
    <property type="component" value="Unassembled WGS sequence"/>
</dbReference>
<feature type="transmembrane region" description="Helical" evidence="1">
    <location>
        <begin position="221"/>
        <end position="246"/>
    </location>
</feature>
<proteinExistence type="predicted"/>
<accession>A0AAI9T0C3</accession>
<dbReference type="EMBL" id="JAHUZD010000023">
    <property type="protein sequence ID" value="KAI3406523.2"/>
    <property type="molecule type" value="Genomic_DNA"/>
</dbReference>
<dbReference type="Pfam" id="PF07950">
    <property type="entry name" value="MCP1_TM"/>
    <property type="match status" value="2"/>
</dbReference>
<gene>
    <name evidence="3" type="ORF">KGF56_000655</name>
</gene>
<dbReference type="GeneID" id="73378272"/>
<sequence>MPVEELHKIAPSPIYTLEEPAFNKSNNKSSQPLSHPHDKPPISRWILSLLYKLQKYSAYTFLSFLGIHLTSVVIVPIFPISKDIKEEVFSLAKAVYQGIPFYEPFVIFGSGIVHVLSGIALRFCRSKNNNKTQNKTMHQIKKNLSNNKIVIKETDDDIGFGGISNLVGLGYRRSFTSQLFGLTPLQFSGYLSLPFVLSHIFKFRYIPYAIEGDSSLVNLSYISYALKLKHTLLNCFLLTGLVWVMSYHTTNGVMKLKGLYSKNWKRIGLSVVNCLGICGCISIYLFKREEIAGEADFIGRTFTKYINSFLL</sequence>
<keyword evidence="1" id="KW-1133">Transmembrane helix</keyword>
<dbReference type="PANTHER" id="PTHR38409">
    <property type="entry name" value="MDM10-COMPLEMENTING PROTEIN 1"/>
    <property type="match status" value="1"/>
</dbReference>
<dbReference type="InterPro" id="IPR039960">
    <property type="entry name" value="MCP1"/>
</dbReference>
<organism evidence="3 4">
    <name type="scientific">Candida oxycetoniae</name>
    <dbReference type="NCBI Taxonomy" id="497107"/>
    <lineage>
        <taxon>Eukaryota</taxon>
        <taxon>Fungi</taxon>
        <taxon>Dikarya</taxon>
        <taxon>Ascomycota</taxon>
        <taxon>Saccharomycotina</taxon>
        <taxon>Pichiomycetes</taxon>
        <taxon>Debaryomycetaceae</taxon>
        <taxon>Candida/Lodderomyces clade</taxon>
        <taxon>Candida</taxon>
    </lineage>
</organism>
<protein>
    <recommendedName>
        <fullName evidence="2">Mitochondrial adapter protein MCP1 transmembrane domain-containing protein</fullName>
    </recommendedName>
</protein>
<evidence type="ECO:0000259" key="2">
    <source>
        <dbReference type="Pfam" id="PF07950"/>
    </source>
</evidence>
<feature type="transmembrane region" description="Helical" evidence="1">
    <location>
        <begin position="179"/>
        <end position="201"/>
    </location>
</feature>